<evidence type="ECO:0008006" key="3">
    <source>
        <dbReference type="Google" id="ProtNLM"/>
    </source>
</evidence>
<keyword evidence="2" id="KW-1185">Reference proteome</keyword>
<gene>
    <name evidence="1" type="ORF">R4Z09_11290</name>
</gene>
<name>A0ABZ2CNM3_9BACI</name>
<accession>A0ABZ2CNM3</accession>
<evidence type="ECO:0000313" key="1">
    <source>
        <dbReference type="EMBL" id="WVX83525.1"/>
    </source>
</evidence>
<evidence type="ECO:0000313" key="2">
    <source>
        <dbReference type="Proteomes" id="UP001357223"/>
    </source>
</evidence>
<dbReference type="Proteomes" id="UP001357223">
    <property type="component" value="Chromosome"/>
</dbReference>
<reference evidence="1 2" key="1">
    <citation type="submission" date="2023-10" db="EMBL/GenBank/DDBJ databases">
        <title>Niallia locisalis sp.nov. isolated from a salt pond sample.</title>
        <authorList>
            <person name="Li X.-J."/>
            <person name="Dong L."/>
        </authorList>
    </citation>
    <scope>NUCLEOTIDE SEQUENCE [LARGE SCALE GENOMIC DNA]</scope>
    <source>
        <strain evidence="1 2">DSM 29761</strain>
    </source>
</reference>
<dbReference type="EMBL" id="CP137640">
    <property type="protein sequence ID" value="WVX83525.1"/>
    <property type="molecule type" value="Genomic_DNA"/>
</dbReference>
<proteinExistence type="predicted"/>
<organism evidence="1 2">
    <name type="scientific">Niallia oryzisoli</name>
    <dbReference type="NCBI Taxonomy" id="1737571"/>
    <lineage>
        <taxon>Bacteria</taxon>
        <taxon>Bacillati</taxon>
        <taxon>Bacillota</taxon>
        <taxon>Bacilli</taxon>
        <taxon>Bacillales</taxon>
        <taxon>Bacillaceae</taxon>
        <taxon>Niallia</taxon>
    </lineage>
</organism>
<dbReference type="RefSeq" id="WP_338452409.1">
    <property type="nucleotide sequence ID" value="NZ_CP137640.1"/>
</dbReference>
<protein>
    <recommendedName>
        <fullName evidence="3">Preprotein translocase subunit SecA</fullName>
    </recommendedName>
</protein>
<sequence length="72" mass="8455">MVAVHFYERRNLVLSQCRQQVPVVDENIKIKGRKAKVLSINEIKENVVHVQVEFEKIVKKQAVVSDKKKKKR</sequence>